<organism evidence="2 3">
    <name type="scientific">Lentinula aciculospora</name>
    <dbReference type="NCBI Taxonomy" id="153920"/>
    <lineage>
        <taxon>Eukaryota</taxon>
        <taxon>Fungi</taxon>
        <taxon>Dikarya</taxon>
        <taxon>Basidiomycota</taxon>
        <taxon>Agaricomycotina</taxon>
        <taxon>Agaricomycetes</taxon>
        <taxon>Agaricomycetidae</taxon>
        <taxon>Agaricales</taxon>
        <taxon>Marasmiineae</taxon>
        <taxon>Omphalotaceae</taxon>
        <taxon>Lentinula</taxon>
    </lineage>
</organism>
<name>A0A9W9DGD2_9AGAR</name>
<protein>
    <submittedName>
        <fullName evidence="2">Uncharacterized protein</fullName>
    </submittedName>
</protein>
<evidence type="ECO:0000313" key="2">
    <source>
        <dbReference type="EMBL" id="KAJ4468183.1"/>
    </source>
</evidence>
<dbReference type="AlphaFoldDB" id="A0A9W9DGD2"/>
<evidence type="ECO:0000256" key="1">
    <source>
        <dbReference type="SAM" id="MobiDB-lite"/>
    </source>
</evidence>
<feature type="compositionally biased region" description="Low complexity" evidence="1">
    <location>
        <begin position="312"/>
        <end position="327"/>
    </location>
</feature>
<feature type="region of interest" description="Disordered" evidence="1">
    <location>
        <begin position="233"/>
        <end position="275"/>
    </location>
</feature>
<feature type="region of interest" description="Disordered" evidence="1">
    <location>
        <begin position="312"/>
        <end position="369"/>
    </location>
</feature>
<feature type="compositionally biased region" description="Polar residues" evidence="1">
    <location>
        <begin position="233"/>
        <end position="243"/>
    </location>
</feature>
<sequence length="491" mass="54252">MSTQSFEHREVLEFDTEWPFDLQSNIKLPIALPIVLPWETLDTMDTMDMDFVKSLSPDDFSCSPCPRIFYNTPVAQSPDVAWFHPLMPFDAHVEGVHDRCEGIVEDDPQLQGTFGTLNALGTVNPKDVCPESYDDDGLGQVSNKPYGTFQLLQQFPNPNPGAKILSSITVSKSASVGLLDSAPIAPTKLASAMASTPVPAPAIKIQIPRIPEEGTLGGDLNILPCHNSQVKSFTSASSSSNPKYSLKRKHIDGSVPSSDVRLSNPYPTPPSSIYLSTKTHKINNNTWTSPKCHLSSSSVPTLHDLFPNFNSGTKSLSSHSHTGSSSTPNKRRRIRYEGRTSSKHISQHPYAYSNPGPSSSPSSTSLSTLNINPYPSSNASNTSYIPLHKLGKMKNTIGLMEFTIDYSYTNNTLEDEARFLRQYHCKKAKARNVKVTRQERQGIVQNELKTESKTSRETTGNEKNQIERAERVQMLGLQRGIQRRLSLTSNI</sequence>
<reference evidence="2" key="1">
    <citation type="submission" date="2022-08" db="EMBL/GenBank/DDBJ databases">
        <title>A Global Phylogenomic Analysis of the Shiitake Genus Lentinula.</title>
        <authorList>
            <consortium name="DOE Joint Genome Institute"/>
            <person name="Sierra-Patev S."/>
            <person name="Min B."/>
            <person name="Naranjo-Ortiz M."/>
            <person name="Looney B."/>
            <person name="Konkel Z."/>
            <person name="Slot J.C."/>
            <person name="Sakamoto Y."/>
            <person name="Steenwyk J.L."/>
            <person name="Rokas A."/>
            <person name="Carro J."/>
            <person name="Camarero S."/>
            <person name="Ferreira P."/>
            <person name="Molpeceres G."/>
            <person name="Ruiz-Duenas F.J."/>
            <person name="Serrano A."/>
            <person name="Henrissat B."/>
            <person name="Drula E."/>
            <person name="Hughes K.W."/>
            <person name="Mata J.L."/>
            <person name="Ishikawa N.K."/>
            <person name="Vargas-Isla R."/>
            <person name="Ushijima S."/>
            <person name="Smith C.A."/>
            <person name="Ahrendt S."/>
            <person name="Andreopoulos W."/>
            <person name="He G."/>
            <person name="Labutti K."/>
            <person name="Lipzen A."/>
            <person name="Ng V."/>
            <person name="Riley R."/>
            <person name="Sandor L."/>
            <person name="Barry K."/>
            <person name="Martinez A.T."/>
            <person name="Xiao Y."/>
            <person name="Gibbons J.G."/>
            <person name="Terashima K."/>
            <person name="Grigoriev I.V."/>
            <person name="Hibbett D.S."/>
        </authorList>
    </citation>
    <scope>NUCLEOTIDE SEQUENCE</scope>
    <source>
        <strain evidence="2">JLM2183</strain>
    </source>
</reference>
<accession>A0A9W9DGD2</accession>
<proteinExistence type="predicted"/>
<gene>
    <name evidence="2" type="ORF">J3R30DRAFT_3715114</name>
</gene>
<feature type="compositionally biased region" description="Low complexity" evidence="1">
    <location>
        <begin position="357"/>
        <end position="369"/>
    </location>
</feature>
<evidence type="ECO:0000313" key="3">
    <source>
        <dbReference type="Proteomes" id="UP001150266"/>
    </source>
</evidence>
<dbReference type="OrthoDB" id="3070792at2759"/>
<comment type="caution">
    <text evidence="2">The sequence shown here is derived from an EMBL/GenBank/DDBJ whole genome shotgun (WGS) entry which is preliminary data.</text>
</comment>
<dbReference type="Proteomes" id="UP001150266">
    <property type="component" value="Unassembled WGS sequence"/>
</dbReference>
<dbReference type="EMBL" id="JAOTPV010000037">
    <property type="protein sequence ID" value="KAJ4468183.1"/>
    <property type="molecule type" value="Genomic_DNA"/>
</dbReference>
<keyword evidence="3" id="KW-1185">Reference proteome</keyword>